<dbReference type="PROSITE" id="PS50075">
    <property type="entry name" value="CARRIER"/>
    <property type="match status" value="2"/>
</dbReference>
<dbReference type="GO" id="GO:0031177">
    <property type="term" value="F:phosphopantetheine binding"/>
    <property type="evidence" value="ECO:0007669"/>
    <property type="project" value="InterPro"/>
</dbReference>
<dbReference type="InterPro" id="IPR023214">
    <property type="entry name" value="HAD_sf"/>
</dbReference>
<proteinExistence type="predicted"/>
<dbReference type="PANTHER" id="PTHR44845:SF6">
    <property type="entry name" value="BETA-ALANINE-ACTIVATING ENZYME"/>
    <property type="match status" value="1"/>
</dbReference>
<evidence type="ECO:0000256" key="5">
    <source>
        <dbReference type="SAM" id="MobiDB-lite"/>
    </source>
</evidence>
<evidence type="ECO:0000256" key="4">
    <source>
        <dbReference type="ARBA" id="ARBA00022598"/>
    </source>
</evidence>
<dbReference type="NCBIfam" id="TIGR01746">
    <property type="entry name" value="Thioester-redct"/>
    <property type="match status" value="1"/>
</dbReference>
<dbReference type="Pfam" id="PF00550">
    <property type="entry name" value="PP-binding"/>
    <property type="match status" value="2"/>
</dbReference>
<accession>A0A450SR38</accession>
<dbReference type="SMART" id="SM01294">
    <property type="entry name" value="PKS_PP_betabranch"/>
    <property type="match status" value="1"/>
</dbReference>
<reference evidence="8" key="1">
    <citation type="submission" date="2019-02" db="EMBL/GenBank/DDBJ databases">
        <authorList>
            <person name="Gruber-Vodicka R. H."/>
            <person name="Seah K. B. B."/>
        </authorList>
    </citation>
    <scope>NUCLEOTIDE SEQUENCE</scope>
    <source>
        <strain evidence="8">BECK_BZ106</strain>
    </source>
</reference>
<dbReference type="InterPro" id="IPR029068">
    <property type="entry name" value="Glyas_Bleomycin-R_OHBP_Dase"/>
</dbReference>
<sequence length="1989" mass="222475">MAQGYWGQSEETKETFRAHLADTGEGPFLRTGDLGFLKDGELFVTGRLKDLIIIHGQNHYPQDIELTVERAVGFVKANGCAAASITVEGEERLVIAMEASRELARKIKAVRKQQAPSPHEHSEQSAKAREELDRTVANLAHRVRETVAREHEISLYALAFVKPGEFPRTSSGKVQRRACRTLFLERKDEVACFWYEAGRMGKGAQRRAHHPSSGPMGSVEPMGSESVSSEMGTSPRDFAHPTATITDWLVAKTAKLAGISPKQIDTSRPFAHYGLDSVAAVGLSGELGDWLGKPLPATVVYEYPTIDALARHVAGMPGSDILREGERTPSHPLSHGQRALWFLHRNAPESPAYSVGIVFRILSPVEVSIPRAVFQTLLHRHPSLRTTFSHQDGQPVQIVHDHQDVHFEEIDAAMLTEEALHRQVTESYRRPFDLEQGPLFRVGLFTRAPEEHVLLLTLHHIITDGWSMWQLLSEFFTLYSARKTGQEAVLPLLRWQYPDFVRWQTELLAGAEGERLWQYWREQLAGELPVLDLPTDRPRPPVQSNNGASITFTLPEALTRKLKEQAQASDATLYTILLAAFQVLLHRYTSQEDILVGSPATGRGHPVFKDIFGYFANPIALRARFEGDPTFSTFLNQVRQTVLGGLAHQDYPFPVLVERLQPVRDASFSPIFQVFFALQKPQQNADLFGFLMGENDEKASIEYGGLTLAPFSLAIQTEQFDLALEMIEGNQSLSGALKYNTDLFDAETIVDMVENFRALLEGIADDPVQRVSGLPLSRGVPQPAVCKRMRFHHNGIACRDIKEGIGHIEGMYDVTHVSDVVFDKYQDASVCLIETSHGIGMELVAGNRVQSLIERGIGLYHVCYEVSDLARAMEEMMAKGASVVAEPKPAPLFDNRLVAFLHTDAGLVEMLEETRSISAGELAQYHSKPVPKIAIAATFTAEPIKDSLDFWIAELALPLEVTFAPYNQIFQQLLDPGSLMAGNRTGIDVLLVRLQDWGKPEAGTIDTDEVARNVRQFAAALQSAPGETCMVCICPAPPETVHGGFYRQMEEWLGSELEGTGNVHFVGSEAWRKTYPVARFDDPHGEEIGHVPYTPPFFAALGTTIARRIHAILRAPHKVIVLDCDNTLWQGVCAEDGVAGIRVDAPHLALQRFVIARQQAGKLLCLCSKNRESDVLTVFDGRSDMLLQRKHLAAWRIDWRPKSENIRALAGELNLGLSSFIFMDDNPIECAEVQTHCPEVTTVQLPTDPERWKRFLDHIWAFDSLQTTVEDQRRTRYYQQDRQRHAWRQDAPTFGDFLAGLELEVTISSMTPARIGRVSQLTQRTNQFNCTTIRRTVAEIERLYESGVLECLVVEVKDRFGDYGLVGVMLFELAAETLRVDTFLLSCRALGRGVEHRMLARLGEIARERDCDSVDIPCIPSEKNQPARDFLEAVGGQFQQATAQGWRFHFPADAVSGLRYTSIEEASVSVQESSTEPQKDTGTGIRAESELFNRIATELHGAEAILARIDASKKRQYTGKFAAPETPDEEKLSAIWAQILGLEKVGIHDNFFKLGGYSLLIVRIMSRIQETFSVALPLHAMFESPTVAGLARVIEAARRGEGGDAVTEETAIDFYAEATLEPTIQPPAGTEPATKPHAIFLTGATGFLGAYLLHELLVQTTANIHCLVRARDTTEAKRRLRDKLESYAIWDERFADRIIPVMGELSRPLLGLPEADFHRLAGEIDTIYHNGAMVNFTYPYSELKAANVLGTQEVLRLACRDRTKPVHFTSTVAVFPVDNPGVVNESEMGDIQRIEDGYAQSKWVAERLVRQARDRGLPVCIYRPSRISWHTRTGCIHTDDLLNRAITGSIGLGKIPDKKFLDNMVPVDYVSHAMVHLSRQTGSWGKTFHLVNPQPTDWDEIFDRFRAQGCRLQRIPYTKWREELANNEENALFPLLPMFHQPRFSDDEPVISPRFDDRNTLEGLADTDIICPVINFDVYFSYLRNSGLL</sequence>
<dbReference type="InterPro" id="IPR036291">
    <property type="entry name" value="NAD(P)-bd_dom_sf"/>
</dbReference>
<dbReference type="GO" id="GO:0072330">
    <property type="term" value="P:monocarboxylic acid biosynthetic process"/>
    <property type="evidence" value="ECO:0007669"/>
    <property type="project" value="UniProtKB-ARBA"/>
</dbReference>
<dbReference type="InterPro" id="IPR023213">
    <property type="entry name" value="CAT-like_dom_sf"/>
</dbReference>
<evidence type="ECO:0000256" key="2">
    <source>
        <dbReference type="ARBA" id="ARBA00022450"/>
    </source>
</evidence>
<dbReference type="FunFam" id="1.10.1200.10:FF:000016">
    <property type="entry name" value="Non-ribosomal peptide synthase"/>
    <property type="match status" value="1"/>
</dbReference>
<dbReference type="SMART" id="SM00823">
    <property type="entry name" value="PKS_PP"/>
    <property type="match status" value="2"/>
</dbReference>
<dbReference type="Gene3D" id="3.30.300.30">
    <property type="match status" value="1"/>
</dbReference>
<evidence type="ECO:0000256" key="3">
    <source>
        <dbReference type="ARBA" id="ARBA00022553"/>
    </source>
</evidence>
<evidence type="ECO:0000256" key="1">
    <source>
        <dbReference type="ARBA" id="ARBA00001957"/>
    </source>
</evidence>
<dbReference type="Pfam" id="PF07993">
    <property type="entry name" value="NAD_binding_4"/>
    <property type="match status" value="1"/>
</dbReference>
<dbReference type="SUPFAM" id="SSF54593">
    <property type="entry name" value="Glyoxalase/Bleomycin resistance protein/Dihydroxybiphenyl dioxygenase"/>
    <property type="match status" value="1"/>
</dbReference>
<feature type="domain" description="VOC" evidence="7">
    <location>
        <begin position="790"/>
        <end position="913"/>
    </location>
</feature>
<dbReference type="PROSITE" id="PS51819">
    <property type="entry name" value="VOC"/>
    <property type="match status" value="1"/>
</dbReference>
<dbReference type="Gene3D" id="3.40.630.30">
    <property type="match status" value="1"/>
</dbReference>
<feature type="region of interest" description="Disordered" evidence="5">
    <location>
        <begin position="203"/>
        <end position="237"/>
    </location>
</feature>
<dbReference type="Pfam" id="PF00668">
    <property type="entry name" value="Condensation"/>
    <property type="match status" value="1"/>
</dbReference>
<comment type="cofactor">
    <cofactor evidence="1">
        <name>pantetheine 4'-phosphate</name>
        <dbReference type="ChEBI" id="CHEBI:47942"/>
    </cofactor>
</comment>
<feature type="region of interest" description="Disordered" evidence="5">
    <location>
        <begin position="109"/>
        <end position="130"/>
    </location>
</feature>
<dbReference type="InterPro" id="IPR042099">
    <property type="entry name" value="ANL_N_sf"/>
</dbReference>
<gene>
    <name evidence="8" type="ORF">BECKFW1821B_GA0114236_10281</name>
</gene>
<dbReference type="PANTHER" id="PTHR44845">
    <property type="entry name" value="CARRIER DOMAIN-CONTAINING PROTEIN"/>
    <property type="match status" value="1"/>
</dbReference>
<feature type="compositionally biased region" description="Basic and acidic residues" evidence="5">
    <location>
        <begin position="118"/>
        <end position="130"/>
    </location>
</feature>
<dbReference type="SUPFAM" id="SSF52777">
    <property type="entry name" value="CoA-dependent acyltransferases"/>
    <property type="match status" value="2"/>
</dbReference>
<dbReference type="InterPro" id="IPR009081">
    <property type="entry name" value="PP-bd_ACP"/>
</dbReference>
<keyword evidence="4" id="KW-0436">Ligase</keyword>
<dbReference type="Gene3D" id="3.40.50.720">
    <property type="entry name" value="NAD(P)-binding Rossmann-like Domain"/>
    <property type="match status" value="1"/>
</dbReference>
<dbReference type="InterPro" id="IPR001242">
    <property type="entry name" value="Condensation_dom"/>
</dbReference>
<dbReference type="InterPro" id="IPR020806">
    <property type="entry name" value="PKS_PP-bd"/>
</dbReference>
<dbReference type="GO" id="GO:0016788">
    <property type="term" value="F:hydrolase activity, acting on ester bonds"/>
    <property type="evidence" value="ECO:0007669"/>
    <property type="project" value="UniProtKB-ARBA"/>
</dbReference>
<dbReference type="CDD" id="cd05235">
    <property type="entry name" value="SDR_e1"/>
    <property type="match status" value="1"/>
</dbReference>
<dbReference type="Gene3D" id="3.40.50.1000">
    <property type="entry name" value="HAD superfamily/HAD-like"/>
    <property type="match status" value="1"/>
</dbReference>
<dbReference type="SUPFAM" id="SSF56801">
    <property type="entry name" value="Acetyl-CoA synthetase-like"/>
    <property type="match status" value="1"/>
</dbReference>
<dbReference type="Gene3D" id="3.40.50.1110">
    <property type="entry name" value="SGNH hydrolase"/>
    <property type="match status" value="1"/>
</dbReference>
<dbReference type="EMBL" id="CAADFD010000028">
    <property type="protein sequence ID" value="VFJ56494.1"/>
    <property type="molecule type" value="Genomic_DNA"/>
</dbReference>
<dbReference type="Gene3D" id="3.10.180.10">
    <property type="entry name" value="2,3-Dihydroxybiphenyl 1,2-Dioxygenase, domain 1"/>
    <property type="match status" value="1"/>
</dbReference>
<name>A0A450SR38_9GAMM</name>
<dbReference type="Gene3D" id="3.30.559.10">
    <property type="entry name" value="Chloramphenicol acetyltransferase-like domain"/>
    <property type="match status" value="1"/>
</dbReference>
<dbReference type="InterPro" id="IPR036736">
    <property type="entry name" value="ACP-like_sf"/>
</dbReference>
<evidence type="ECO:0000259" key="6">
    <source>
        <dbReference type="PROSITE" id="PS50075"/>
    </source>
</evidence>
<dbReference type="NCBIfam" id="TIGR01686">
    <property type="entry name" value="FkbH"/>
    <property type="match status" value="1"/>
</dbReference>
<dbReference type="InterPro" id="IPR006162">
    <property type="entry name" value="Ppantetheine_attach_site"/>
</dbReference>
<dbReference type="Gene3D" id="3.40.50.12780">
    <property type="entry name" value="N-terminal domain of ligase-like"/>
    <property type="match status" value="1"/>
</dbReference>
<dbReference type="GO" id="GO:0016874">
    <property type="term" value="F:ligase activity"/>
    <property type="evidence" value="ECO:0007669"/>
    <property type="project" value="UniProtKB-KW"/>
</dbReference>
<dbReference type="GO" id="GO:0044550">
    <property type="term" value="P:secondary metabolite biosynthetic process"/>
    <property type="evidence" value="ECO:0007669"/>
    <property type="project" value="UniProtKB-ARBA"/>
</dbReference>
<dbReference type="InterPro" id="IPR036514">
    <property type="entry name" value="SGNH_hydro_sf"/>
</dbReference>
<dbReference type="InterPro" id="IPR037523">
    <property type="entry name" value="VOC_core"/>
</dbReference>
<dbReference type="Gene3D" id="3.30.559.30">
    <property type="entry name" value="Nonribosomal peptide synthetase, condensation domain"/>
    <property type="match status" value="1"/>
</dbReference>
<dbReference type="InterPro" id="IPR056881">
    <property type="entry name" value="Mug62_dom"/>
</dbReference>
<dbReference type="Pfam" id="PF13669">
    <property type="entry name" value="Glyoxalase_4"/>
    <property type="match status" value="1"/>
</dbReference>
<dbReference type="InterPro" id="IPR045851">
    <property type="entry name" value="AMP-bd_C_sf"/>
</dbReference>
<dbReference type="SUPFAM" id="SSF47336">
    <property type="entry name" value="ACP-like"/>
    <property type="match status" value="2"/>
</dbReference>
<dbReference type="InterPro" id="IPR016181">
    <property type="entry name" value="Acyl_CoA_acyltransferase"/>
</dbReference>
<keyword evidence="2" id="KW-0596">Phosphopantetheine</keyword>
<dbReference type="Gene3D" id="1.10.1200.10">
    <property type="entry name" value="ACP-like"/>
    <property type="match status" value="2"/>
</dbReference>
<dbReference type="Pfam" id="PF24919">
    <property type="entry name" value="Mug62"/>
    <property type="match status" value="1"/>
</dbReference>
<feature type="domain" description="Carrier" evidence="6">
    <location>
        <begin position="1523"/>
        <end position="1598"/>
    </location>
</feature>
<feature type="domain" description="Carrier" evidence="6">
    <location>
        <begin position="240"/>
        <end position="317"/>
    </location>
</feature>
<dbReference type="InterPro" id="IPR013120">
    <property type="entry name" value="FAR_NAD-bd"/>
</dbReference>
<dbReference type="SUPFAM" id="SSF51735">
    <property type="entry name" value="NAD(P)-binding Rossmann-fold domains"/>
    <property type="match status" value="1"/>
</dbReference>
<dbReference type="InterPro" id="IPR010033">
    <property type="entry name" value="HAD_SF_ppase_IIIC"/>
</dbReference>
<protein>
    <submittedName>
        <fullName evidence="8">HAD-superfamily phosphatase, subfamily IIIC/FkbH-like domain-containing protein/thioester reductase domain-containing protein</fullName>
    </submittedName>
</protein>
<dbReference type="PROSITE" id="PS00012">
    <property type="entry name" value="PHOSPHOPANTETHEINE"/>
    <property type="match status" value="1"/>
</dbReference>
<dbReference type="NCBIfam" id="TIGR01681">
    <property type="entry name" value="HAD-SF-IIIC"/>
    <property type="match status" value="1"/>
</dbReference>
<evidence type="ECO:0000259" key="7">
    <source>
        <dbReference type="PROSITE" id="PS51819"/>
    </source>
</evidence>
<keyword evidence="3" id="KW-0597">Phosphoprotein</keyword>
<evidence type="ECO:0000313" key="8">
    <source>
        <dbReference type="EMBL" id="VFJ56494.1"/>
    </source>
</evidence>
<dbReference type="InterPro" id="IPR010080">
    <property type="entry name" value="Thioester_reductase-like_dom"/>
</dbReference>
<organism evidence="8">
    <name type="scientific">Candidatus Kentrum sp. FW</name>
    <dbReference type="NCBI Taxonomy" id="2126338"/>
    <lineage>
        <taxon>Bacteria</taxon>
        <taxon>Pseudomonadati</taxon>
        <taxon>Pseudomonadota</taxon>
        <taxon>Gammaproteobacteria</taxon>
        <taxon>Candidatus Kentrum</taxon>
    </lineage>
</organism>
<dbReference type="SUPFAM" id="SSF55729">
    <property type="entry name" value="Acyl-CoA N-acyltransferases (Nat)"/>
    <property type="match status" value="1"/>
</dbReference>
<dbReference type="CDD" id="cd19531">
    <property type="entry name" value="LCL_NRPS-like"/>
    <property type="match status" value="1"/>
</dbReference>
<dbReference type="InterPro" id="IPR010037">
    <property type="entry name" value="FkbH_domain"/>
</dbReference>